<evidence type="ECO:0000313" key="2">
    <source>
        <dbReference type="EMBL" id="QDU65662.1"/>
    </source>
</evidence>
<reference evidence="2 3" key="1">
    <citation type="submission" date="2019-02" db="EMBL/GenBank/DDBJ databases">
        <title>Deep-cultivation of Planctomycetes and their phenomic and genomic characterization uncovers novel biology.</title>
        <authorList>
            <person name="Wiegand S."/>
            <person name="Jogler M."/>
            <person name="Boedeker C."/>
            <person name="Pinto D."/>
            <person name="Vollmers J."/>
            <person name="Rivas-Marin E."/>
            <person name="Kohn T."/>
            <person name="Peeters S.H."/>
            <person name="Heuer A."/>
            <person name="Rast P."/>
            <person name="Oberbeckmann S."/>
            <person name="Bunk B."/>
            <person name="Jeske O."/>
            <person name="Meyerdierks A."/>
            <person name="Storesund J.E."/>
            <person name="Kallscheuer N."/>
            <person name="Luecker S."/>
            <person name="Lage O.M."/>
            <person name="Pohl T."/>
            <person name="Merkel B.J."/>
            <person name="Hornburger P."/>
            <person name="Mueller R.-W."/>
            <person name="Bruemmer F."/>
            <person name="Labrenz M."/>
            <person name="Spormann A.M."/>
            <person name="Op den Camp H."/>
            <person name="Overmann J."/>
            <person name="Amann R."/>
            <person name="Jetten M.S.M."/>
            <person name="Mascher T."/>
            <person name="Medema M.H."/>
            <person name="Devos D.P."/>
            <person name="Kaster A.-K."/>
            <person name="Ovreas L."/>
            <person name="Rohde M."/>
            <person name="Galperin M.Y."/>
            <person name="Jogler C."/>
        </authorList>
    </citation>
    <scope>NUCLEOTIDE SEQUENCE [LARGE SCALE GENOMIC DNA]</scope>
    <source>
        <strain evidence="2 3">Pla133</strain>
    </source>
</reference>
<gene>
    <name evidence="2" type="ORF">Pla133_07270</name>
</gene>
<keyword evidence="3" id="KW-1185">Reference proteome</keyword>
<dbReference type="InterPro" id="IPR010895">
    <property type="entry name" value="CHRD"/>
</dbReference>
<evidence type="ECO:0000259" key="1">
    <source>
        <dbReference type="PROSITE" id="PS50933"/>
    </source>
</evidence>
<dbReference type="Pfam" id="PF07452">
    <property type="entry name" value="CHRD"/>
    <property type="match status" value="2"/>
</dbReference>
<name>A0A518BFC8_9BACT</name>
<dbReference type="KEGG" id="pbap:Pla133_07270"/>
<protein>
    <submittedName>
        <fullName evidence="2">CHRD domain protein</fullName>
    </submittedName>
</protein>
<dbReference type="EMBL" id="CP036287">
    <property type="protein sequence ID" value="QDU65662.1"/>
    <property type="molecule type" value="Genomic_DNA"/>
</dbReference>
<dbReference type="PROSITE" id="PS50933">
    <property type="entry name" value="CHRD"/>
    <property type="match status" value="1"/>
</dbReference>
<proteinExistence type="predicted"/>
<evidence type="ECO:0000313" key="3">
    <source>
        <dbReference type="Proteomes" id="UP000316921"/>
    </source>
</evidence>
<feature type="domain" description="CHRD" evidence="1">
    <location>
        <begin position="156"/>
        <end position="274"/>
    </location>
</feature>
<dbReference type="SMART" id="SM00754">
    <property type="entry name" value="CHRD"/>
    <property type="match status" value="2"/>
</dbReference>
<dbReference type="AlphaFoldDB" id="A0A518BFC8"/>
<accession>A0A518BFC8</accession>
<sequence>MLATHQRSALERRAHEVSLPMFHRTLAAVGLLAALPLAASAQIVTGFSATVSGIEETPPNASANLGTAELTYDVGTGVLSCTVLTTMSTVTIAHVHDGDVGFGGPIVFGLNPVPGGWGGSGLLSAAQVDDLLRGGLYVNLHSAAFSGGEIRGQIRPPRHFVAFATGAKETPPNPSIGTANGRFEFDLATQQLSYDVVVKNVNATISHLHSAFPGSAGPIVVALDPNGPNGFKGTSPPLSSGEVLQLLAGGIYLNVHSPSFPGGEVRDQVHVGGLNADANRVGAANGIKLDMDVSVGPDAAGDLFWVLGSLSGTTPGLPVDGMNLPLNPDAYFLLTLNNPNQPPLSPSQGFLSGGQDLARFEIAPGVLTPLIGATLNHAFVGVDLGALVVNFASNAQALTIQ</sequence>
<dbReference type="RefSeq" id="WP_145062484.1">
    <property type="nucleotide sequence ID" value="NZ_CP036287.1"/>
</dbReference>
<dbReference type="Proteomes" id="UP000316921">
    <property type="component" value="Chromosome"/>
</dbReference>
<organism evidence="2 3">
    <name type="scientific">Engelhardtia mirabilis</name>
    <dbReference type="NCBI Taxonomy" id="2528011"/>
    <lineage>
        <taxon>Bacteria</taxon>
        <taxon>Pseudomonadati</taxon>
        <taxon>Planctomycetota</taxon>
        <taxon>Planctomycetia</taxon>
        <taxon>Planctomycetia incertae sedis</taxon>
        <taxon>Engelhardtia</taxon>
    </lineage>
</organism>